<comment type="caution">
    <text evidence="1">The sequence shown here is derived from an EMBL/GenBank/DDBJ whole genome shotgun (WGS) entry which is preliminary data.</text>
</comment>
<dbReference type="AlphaFoldDB" id="A0AAV6MWJ0"/>
<gene>
    <name evidence="1" type="ORF">SDJN03_16443</name>
</gene>
<dbReference type="EMBL" id="JAGKQH010000011">
    <property type="protein sequence ID" value="KAG6587878.1"/>
    <property type="molecule type" value="Genomic_DNA"/>
</dbReference>
<name>A0AAV6MWJ0_9ROSI</name>
<keyword evidence="2" id="KW-1185">Reference proteome</keyword>
<evidence type="ECO:0000313" key="1">
    <source>
        <dbReference type="EMBL" id="KAG6587878.1"/>
    </source>
</evidence>
<reference evidence="1 2" key="1">
    <citation type="journal article" date="2021" name="Hortic Res">
        <title>The domestication of Cucurbita argyrosperma as revealed by the genome of its wild relative.</title>
        <authorList>
            <person name="Barrera-Redondo J."/>
            <person name="Sanchez-de la Vega G."/>
            <person name="Aguirre-Liguori J.A."/>
            <person name="Castellanos-Morales G."/>
            <person name="Gutierrez-Guerrero Y.T."/>
            <person name="Aguirre-Dugua X."/>
            <person name="Aguirre-Planter E."/>
            <person name="Tenaillon M.I."/>
            <person name="Lira-Saade R."/>
            <person name="Eguiarte L.E."/>
        </authorList>
    </citation>
    <scope>NUCLEOTIDE SEQUENCE [LARGE SCALE GENOMIC DNA]</scope>
    <source>
        <strain evidence="1">JBR-2021</strain>
    </source>
</reference>
<organism evidence="1 2">
    <name type="scientific">Cucurbita argyrosperma subsp. sororia</name>
    <dbReference type="NCBI Taxonomy" id="37648"/>
    <lineage>
        <taxon>Eukaryota</taxon>
        <taxon>Viridiplantae</taxon>
        <taxon>Streptophyta</taxon>
        <taxon>Embryophyta</taxon>
        <taxon>Tracheophyta</taxon>
        <taxon>Spermatophyta</taxon>
        <taxon>Magnoliopsida</taxon>
        <taxon>eudicotyledons</taxon>
        <taxon>Gunneridae</taxon>
        <taxon>Pentapetalae</taxon>
        <taxon>rosids</taxon>
        <taxon>fabids</taxon>
        <taxon>Cucurbitales</taxon>
        <taxon>Cucurbitaceae</taxon>
        <taxon>Cucurbiteae</taxon>
        <taxon>Cucurbita</taxon>
    </lineage>
</organism>
<protein>
    <submittedName>
        <fullName evidence="1">Uncharacterized protein</fullName>
    </submittedName>
</protein>
<accession>A0AAV6MWJ0</accession>
<proteinExistence type="predicted"/>
<evidence type="ECO:0000313" key="2">
    <source>
        <dbReference type="Proteomes" id="UP000685013"/>
    </source>
</evidence>
<dbReference type="Proteomes" id="UP000685013">
    <property type="component" value="Chromosome 11"/>
</dbReference>
<feature type="non-terminal residue" evidence="1">
    <location>
        <position position="1"/>
    </location>
</feature>
<sequence length="132" mass="15222">MKSGGVTECFSKVMVVANKMQIYGEDLQDELQSSLTVHEQEMLMMSYEELHGIQRERPGDVLQVRKKELHVSNGSKKEWFLYKPFGQLSELKLIIVAIYFEYLWGIRHKNLKNAHVVTEACPKLSNHLLSIG</sequence>